<sequence>MVTVVNNYAPPTKDVKTTEELLNPPEGVHDMNFVLPVKELDSGKVRLVPFIPTVHMPLLMTRSAAHPELFKYVGYGPLTDLVSSLHIYDRLIASDPSSTWFAVFDLTRPDKEDASLPGAFAGVTGLLAASAAQSQAEIGYVLYLPEFQRTHVGTHATGLLMHYLLDSPSLGGLGLRRAQWKANALNTRSVEAAKRLGFRDEGVSRWHIVLPEGKEGLDRPDEGDGARGKGRHTAMLSVCWDDWKEGVREKVDALMSRN</sequence>
<feature type="domain" description="N-acetyltransferase" evidence="1">
    <location>
        <begin position="46"/>
        <end position="199"/>
    </location>
</feature>
<dbReference type="PANTHER" id="PTHR43441:SF5">
    <property type="entry name" value="FAMILY ACETYLTRANSFERASE, PUTATIVE-RELATED"/>
    <property type="match status" value="1"/>
</dbReference>
<keyword evidence="3" id="KW-1185">Reference proteome</keyword>
<organism evidence="2 3">
    <name type="scientific">Dacryopinax primogenitus (strain DJM 731)</name>
    <name type="common">Brown rot fungus</name>
    <dbReference type="NCBI Taxonomy" id="1858805"/>
    <lineage>
        <taxon>Eukaryota</taxon>
        <taxon>Fungi</taxon>
        <taxon>Dikarya</taxon>
        <taxon>Basidiomycota</taxon>
        <taxon>Agaricomycotina</taxon>
        <taxon>Dacrymycetes</taxon>
        <taxon>Dacrymycetales</taxon>
        <taxon>Dacrymycetaceae</taxon>
        <taxon>Dacryopinax</taxon>
    </lineage>
</organism>
<accession>M5GCH2</accession>
<dbReference type="GO" id="GO:0008999">
    <property type="term" value="F:protein-N-terminal-alanine acetyltransferase activity"/>
    <property type="evidence" value="ECO:0007669"/>
    <property type="project" value="TreeGrafter"/>
</dbReference>
<dbReference type="InterPro" id="IPR000182">
    <property type="entry name" value="GNAT_dom"/>
</dbReference>
<dbReference type="PANTHER" id="PTHR43441">
    <property type="entry name" value="RIBOSOMAL-PROTEIN-SERINE ACETYLTRANSFERASE"/>
    <property type="match status" value="1"/>
</dbReference>
<dbReference type="OMA" id="ECMVRND"/>
<dbReference type="SUPFAM" id="SSF55729">
    <property type="entry name" value="Acyl-CoA N-acyltransferases (Nat)"/>
    <property type="match status" value="1"/>
</dbReference>
<evidence type="ECO:0000313" key="3">
    <source>
        <dbReference type="Proteomes" id="UP000030653"/>
    </source>
</evidence>
<dbReference type="Proteomes" id="UP000030653">
    <property type="component" value="Unassembled WGS sequence"/>
</dbReference>
<reference evidence="2 3" key="1">
    <citation type="journal article" date="2012" name="Science">
        <title>The Paleozoic origin of enzymatic lignin decomposition reconstructed from 31 fungal genomes.</title>
        <authorList>
            <person name="Floudas D."/>
            <person name="Binder M."/>
            <person name="Riley R."/>
            <person name="Barry K."/>
            <person name="Blanchette R.A."/>
            <person name="Henrissat B."/>
            <person name="Martinez A.T."/>
            <person name="Otillar R."/>
            <person name="Spatafora J.W."/>
            <person name="Yadav J.S."/>
            <person name="Aerts A."/>
            <person name="Benoit I."/>
            <person name="Boyd A."/>
            <person name="Carlson A."/>
            <person name="Copeland A."/>
            <person name="Coutinho P.M."/>
            <person name="de Vries R.P."/>
            <person name="Ferreira P."/>
            <person name="Findley K."/>
            <person name="Foster B."/>
            <person name="Gaskell J."/>
            <person name="Glotzer D."/>
            <person name="Gorecki P."/>
            <person name="Heitman J."/>
            <person name="Hesse C."/>
            <person name="Hori C."/>
            <person name="Igarashi K."/>
            <person name="Jurgens J.A."/>
            <person name="Kallen N."/>
            <person name="Kersten P."/>
            <person name="Kohler A."/>
            <person name="Kuees U."/>
            <person name="Kumar T.K.A."/>
            <person name="Kuo A."/>
            <person name="LaButti K."/>
            <person name="Larrondo L.F."/>
            <person name="Lindquist E."/>
            <person name="Ling A."/>
            <person name="Lombard V."/>
            <person name="Lucas S."/>
            <person name="Lundell T."/>
            <person name="Martin R."/>
            <person name="McLaughlin D.J."/>
            <person name="Morgenstern I."/>
            <person name="Morin E."/>
            <person name="Murat C."/>
            <person name="Nagy L.G."/>
            <person name="Nolan M."/>
            <person name="Ohm R.A."/>
            <person name="Patyshakuliyeva A."/>
            <person name="Rokas A."/>
            <person name="Ruiz-Duenas F.J."/>
            <person name="Sabat G."/>
            <person name="Salamov A."/>
            <person name="Samejima M."/>
            <person name="Schmutz J."/>
            <person name="Slot J.C."/>
            <person name="St John F."/>
            <person name="Stenlid J."/>
            <person name="Sun H."/>
            <person name="Sun S."/>
            <person name="Syed K."/>
            <person name="Tsang A."/>
            <person name="Wiebenga A."/>
            <person name="Young D."/>
            <person name="Pisabarro A."/>
            <person name="Eastwood D.C."/>
            <person name="Martin F."/>
            <person name="Cullen D."/>
            <person name="Grigoriev I.V."/>
            <person name="Hibbett D.S."/>
        </authorList>
    </citation>
    <scope>NUCLEOTIDE SEQUENCE [LARGE SCALE GENOMIC DNA]</scope>
    <source>
        <strain evidence="2 3">DJM-731 SS1</strain>
    </source>
</reference>
<dbReference type="GO" id="GO:1990189">
    <property type="term" value="F:protein N-terminal-serine acetyltransferase activity"/>
    <property type="evidence" value="ECO:0007669"/>
    <property type="project" value="TreeGrafter"/>
</dbReference>
<dbReference type="Gene3D" id="3.40.630.30">
    <property type="match status" value="1"/>
</dbReference>
<dbReference type="InterPro" id="IPR016181">
    <property type="entry name" value="Acyl_CoA_acyltransferase"/>
</dbReference>
<gene>
    <name evidence="2" type="ORF">DACRYDRAFT_22170</name>
</gene>
<dbReference type="RefSeq" id="XP_040628670.1">
    <property type="nucleotide sequence ID" value="XM_040772713.1"/>
</dbReference>
<protein>
    <recommendedName>
        <fullName evidence="1">N-acetyltransferase domain-containing protein</fullName>
    </recommendedName>
</protein>
<dbReference type="InterPro" id="IPR051908">
    <property type="entry name" value="Ribosomal_N-acetyltransferase"/>
</dbReference>
<dbReference type="HOGENOM" id="CLU_078023_0_0_1"/>
<dbReference type="EMBL" id="JH795863">
    <property type="protein sequence ID" value="EJU01773.1"/>
    <property type="molecule type" value="Genomic_DNA"/>
</dbReference>
<dbReference type="Pfam" id="PF13302">
    <property type="entry name" value="Acetyltransf_3"/>
    <property type="match status" value="1"/>
</dbReference>
<evidence type="ECO:0000259" key="1">
    <source>
        <dbReference type="Pfam" id="PF13302"/>
    </source>
</evidence>
<name>M5GCH2_DACPD</name>
<evidence type="ECO:0000313" key="2">
    <source>
        <dbReference type="EMBL" id="EJU01773.1"/>
    </source>
</evidence>
<dbReference type="GeneID" id="63687775"/>
<proteinExistence type="predicted"/>
<dbReference type="AlphaFoldDB" id="M5GCH2"/>
<dbReference type="OrthoDB" id="41238at2759"/>